<dbReference type="AlphaFoldDB" id="A0A7R9K9T0"/>
<evidence type="ECO:0000313" key="2">
    <source>
        <dbReference type="EMBL" id="CAD7615853.1"/>
    </source>
</evidence>
<protein>
    <submittedName>
        <fullName evidence="2">Uncharacterized protein</fullName>
    </submittedName>
</protein>
<accession>A0A7R9K9T0</accession>
<reference evidence="2" key="1">
    <citation type="submission" date="2020-11" db="EMBL/GenBank/DDBJ databases">
        <authorList>
            <person name="Tran Van P."/>
        </authorList>
    </citation>
    <scope>NUCLEOTIDE SEQUENCE</scope>
</reference>
<evidence type="ECO:0000256" key="1">
    <source>
        <dbReference type="SAM" id="Phobius"/>
    </source>
</evidence>
<feature type="transmembrane region" description="Helical" evidence="1">
    <location>
        <begin position="6"/>
        <end position="25"/>
    </location>
</feature>
<name>A0A7R9K9T0_TIMGE</name>
<keyword evidence="1" id="KW-0812">Transmembrane</keyword>
<proteinExistence type="predicted"/>
<sequence length="52" mass="5781">MEYMEATLLIGEIMGLVVLQLLQVLPHLAVHLLHQLLLLPQEDITGTIHPTA</sequence>
<organism evidence="2">
    <name type="scientific">Timema genevievae</name>
    <name type="common">Walking stick</name>
    <dbReference type="NCBI Taxonomy" id="629358"/>
    <lineage>
        <taxon>Eukaryota</taxon>
        <taxon>Metazoa</taxon>
        <taxon>Ecdysozoa</taxon>
        <taxon>Arthropoda</taxon>
        <taxon>Hexapoda</taxon>
        <taxon>Insecta</taxon>
        <taxon>Pterygota</taxon>
        <taxon>Neoptera</taxon>
        <taxon>Polyneoptera</taxon>
        <taxon>Phasmatodea</taxon>
        <taxon>Timematodea</taxon>
        <taxon>Timematoidea</taxon>
        <taxon>Timematidae</taxon>
        <taxon>Timema</taxon>
    </lineage>
</organism>
<keyword evidence="1" id="KW-0472">Membrane</keyword>
<dbReference type="EMBL" id="OE852531">
    <property type="protein sequence ID" value="CAD7615853.1"/>
    <property type="molecule type" value="Genomic_DNA"/>
</dbReference>
<keyword evidence="1" id="KW-1133">Transmembrane helix</keyword>
<gene>
    <name evidence="2" type="ORF">TGEB3V08_LOCUS11607</name>
</gene>